<dbReference type="InterPro" id="IPR002575">
    <property type="entry name" value="Aminoglycoside_PTrfase"/>
</dbReference>
<evidence type="ECO:0000259" key="1">
    <source>
        <dbReference type="Pfam" id="PF01636"/>
    </source>
</evidence>
<dbReference type="GO" id="GO:0016301">
    <property type="term" value="F:kinase activity"/>
    <property type="evidence" value="ECO:0007669"/>
    <property type="project" value="UniProtKB-KW"/>
</dbReference>
<comment type="caution">
    <text evidence="2">The sequence shown here is derived from an EMBL/GenBank/DDBJ whole genome shotgun (WGS) entry which is preliminary data.</text>
</comment>
<dbReference type="Pfam" id="PF01636">
    <property type="entry name" value="APH"/>
    <property type="match status" value="1"/>
</dbReference>
<keyword evidence="2" id="KW-0808">Transferase</keyword>
<name>A0ABR6BLG5_9PSEU</name>
<gene>
    <name evidence="2" type="ORF">BC739_004951</name>
</gene>
<sequence length="316" mass="33990">MTALVDSSRTARPSWQEVPGRVREVVEHWIGAPVVRSLSQAGGFTSGLASRLILADGRRVFVKGLPSAHPLAGTYRAEAAVSSRLPEAAPSPRLLHLVEGQWVVLVFADVDGREPNLRPGSPDLAAVLTALGSASRTLTPCPLDDVPSVLDDLGPLLRGWTSLHATATEDLQPWVLAHLDSLAAMETAWHPWAEGDTLLHNDLRVDNMIRRVDDGRVLLVDWSYPSRGAAWLDTAVLVPQLLLAGHQPAEAERLVLTRPCFAGVPAWAVTGFAAALAGHWELSSRLPEPSGSLGLRTYQARAAAAALAWVASRTRW</sequence>
<feature type="domain" description="Aminoglycoside phosphotransferase" evidence="1">
    <location>
        <begin position="53"/>
        <end position="238"/>
    </location>
</feature>
<keyword evidence="3" id="KW-1185">Reference proteome</keyword>
<dbReference type="Gene3D" id="3.90.1200.10">
    <property type="match status" value="1"/>
</dbReference>
<dbReference type="InterPro" id="IPR011009">
    <property type="entry name" value="Kinase-like_dom_sf"/>
</dbReference>
<dbReference type="EMBL" id="JACJID010000003">
    <property type="protein sequence ID" value="MBA8927745.1"/>
    <property type="molecule type" value="Genomic_DNA"/>
</dbReference>
<organism evidence="2 3">
    <name type="scientific">Kutzneria viridogrisea</name>
    <dbReference type="NCBI Taxonomy" id="47990"/>
    <lineage>
        <taxon>Bacteria</taxon>
        <taxon>Bacillati</taxon>
        <taxon>Actinomycetota</taxon>
        <taxon>Actinomycetes</taxon>
        <taxon>Pseudonocardiales</taxon>
        <taxon>Pseudonocardiaceae</taxon>
        <taxon>Kutzneria</taxon>
    </lineage>
</organism>
<evidence type="ECO:0000313" key="2">
    <source>
        <dbReference type="EMBL" id="MBA8927745.1"/>
    </source>
</evidence>
<dbReference type="RefSeq" id="WP_025355133.1">
    <property type="nucleotide sequence ID" value="NZ_BAAABQ010000025.1"/>
</dbReference>
<accession>A0ABR6BLG5</accession>
<reference evidence="2 3" key="1">
    <citation type="submission" date="2020-08" db="EMBL/GenBank/DDBJ databases">
        <title>Genomic Encyclopedia of Archaeal and Bacterial Type Strains, Phase II (KMG-II): from individual species to whole genera.</title>
        <authorList>
            <person name="Goeker M."/>
        </authorList>
    </citation>
    <scope>NUCLEOTIDE SEQUENCE [LARGE SCALE GENOMIC DNA]</scope>
    <source>
        <strain evidence="2 3">DSM 43850</strain>
    </source>
</reference>
<proteinExistence type="predicted"/>
<dbReference type="Proteomes" id="UP000517916">
    <property type="component" value="Unassembled WGS sequence"/>
</dbReference>
<dbReference type="Gene3D" id="3.30.200.20">
    <property type="entry name" value="Phosphorylase Kinase, domain 1"/>
    <property type="match status" value="1"/>
</dbReference>
<keyword evidence="2" id="KW-0418">Kinase</keyword>
<protein>
    <submittedName>
        <fullName evidence="2">Aminoglycoside phosphotransferase (APT) family kinase protein</fullName>
    </submittedName>
</protein>
<dbReference type="SUPFAM" id="SSF56112">
    <property type="entry name" value="Protein kinase-like (PK-like)"/>
    <property type="match status" value="1"/>
</dbReference>
<evidence type="ECO:0000313" key="3">
    <source>
        <dbReference type="Proteomes" id="UP000517916"/>
    </source>
</evidence>